<dbReference type="Gene3D" id="3.40.50.720">
    <property type="entry name" value="NAD(P)-binding Rossmann-like Domain"/>
    <property type="match status" value="1"/>
</dbReference>
<feature type="signal peptide" evidence="2">
    <location>
        <begin position="1"/>
        <end position="19"/>
    </location>
</feature>
<feature type="domain" description="GFO/IDH/MocA-like oxidoreductase" evidence="4">
    <location>
        <begin position="160"/>
        <end position="281"/>
    </location>
</feature>
<dbReference type="Pfam" id="PF22725">
    <property type="entry name" value="GFO_IDH_MocA_C3"/>
    <property type="match status" value="1"/>
</dbReference>
<proteinExistence type="predicted"/>
<keyword evidence="2" id="KW-0732">Signal</keyword>
<dbReference type="InterPro" id="IPR055170">
    <property type="entry name" value="GFO_IDH_MocA-like_dom"/>
</dbReference>
<protein>
    <submittedName>
        <fullName evidence="5">Predicted dehydrogenase</fullName>
    </submittedName>
</protein>
<feature type="chain" id="PRO_5011775997" evidence="2">
    <location>
        <begin position="20"/>
        <end position="361"/>
    </location>
</feature>
<name>A0A1G9IEM4_9BACT</name>
<evidence type="ECO:0000313" key="6">
    <source>
        <dbReference type="Proteomes" id="UP000198901"/>
    </source>
</evidence>
<dbReference type="PANTHER" id="PTHR43818">
    <property type="entry name" value="BCDNA.GH03377"/>
    <property type="match status" value="1"/>
</dbReference>
<dbReference type="AlphaFoldDB" id="A0A1G9IEM4"/>
<evidence type="ECO:0000313" key="5">
    <source>
        <dbReference type="EMBL" id="SDL23572.1"/>
    </source>
</evidence>
<evidence type="ECO:0000256" key="2">
    <source>
        <dbReference type="SAM" id="SignalP"/>
    </source>
</evidence>
<accession>A0A1G9IEM4</accession>
<dbReference type="RefSeq" id="WP_093197146.1">
    <property type="nucleotide sequence ID" value="NZ_FNGS01000001.1"/>
</dbReference>
<dbReference type="PANTHER" id="PTHR43818:SF11">
    <property type="entry name" value="BCDNA.GH03377"/>
    <property type="match status" value="1"/>
</dbReference>
<sequence>MKKTLIFGLLLLASYLADAQKPLRLAVAGVSHGHVPWILNRKDKKDIELVGVAEPDKELSARYAARYKLDPKLFHTDLGRMLDEVKPEAVVAFGSIYQHLAVVEACAPRGIHVMVEKPLSYRLDHAKRMVELAEKNHIYLLTNYETSWYPSIEKAFQLVADSNFVGKLRKVVVHTGHEGPKEIGVGKEFFDWLTDPVQNGGGALIDFGCYGANLMTYFTKGEKPLSVTAITRQFKPEIYPKVDDEATIIVEYPSSQCIIQASWNWPFGRKDMEVYGDKGYIITDNNTDYRLRNRTHPERRTKVSKEALGVYDDPFAYFHDVIRGKIELRPYDLYSPINNLTAVQILDAARQSAKTGKTVTL</sequence>
<dbReference type="SUPFAM" id="SSF55347">
    <property type="entry name" value="Glyceraldehyde-3-phosphate dehydrogenase-like, C-terminal domain"/>
    <property type="match status" value="1"/>
</dbReference>
<dbReference type="OrthoDB" id="9815825at2"/>
<organism evidence="5 6">
    <name type="scientific">Siphonobacter aquaeclarae</name>
    <dbReference type="NCBI Taxonomy" id="563176"/>
    <lineage>
        <taxon>Bacteria</taxon>
        <taxon>Pseudomonadati</taxon>
        <taxon>Bacteroidota</taxon>
        <taxon>Cytophagia</taxon>
        <taxon>Cytophagales</taxon>
        <taxon>Cytophagaceae</taxon>
        <taxon>Siphonobacter</taxon>
    </lineage>
</organism>
<evidence type="ECO:0000256" key="1">
    <source>
        <dbReference type="ARBA" id="ARBA00023002"/>
    </source>
</evidence>
<dbReference type="InterPro" id="IPR050463">
    <property type="entry name" value="Gfo/Idh/MocA_oxidrdct_glycsds"/>
</dbReference>
<dbReference type="GO" id="GO:0000166">
    <property type="term" value="F:nucleotide binding"/>
    <property type="evidence" value="ECO:0007669"/>
    <property type="project" value="InterPro"/>
</dbReference>
<dbReference type="Gene3D" id="3.30.360.10">
    <property type="entry name" value="Dihydrodipicolinate Reductase, domain 2"/>
    <property type="match status" value="1"/>
</dbReference>
<dbReference type="GO" id="GO:0016491">
    <property type="term" value="F:oxidoreductase activity"/>
    <property type="evidence" value="ECO:0007669"/>
    <property type="project" value="UniProtKB-KW"/>
</dbReference>
<dbReference type="STRING" id="563176.SAMN04488090_0447"/>
<feature type="domain" description="Gfo/Idh/MocA-like oxidoreductase N-terminal" evidence="3">
    <location>
        <begin position="26"/>
        <end position="141"/>
    </location>
</feature>
<evidence type="ECO:0000259" key="4">
    <source>
        <dbReference type="Pfam" id="PF22725"/>
    </source>
</evidence>
<gene>
    <name evidence="5" type="ORF">SAMN04488090_0447</name>
</gene>
<dbReference type="EMBL" id="FNGS01000001">
    <property type="protein sequence ID" value="SDL23572.1"/>
    <property type="molecule type" value="Genomic_DNA"/>
</dbReference>
<keyword evidence="6" id="KW-1185">Reference proteome</keyword>
<dbReference type="SUPFAM" id="SSF51735">
    <property type="entry name" value="NAD(P)-binding Rossmann-fold domains"/>
    <property type="match status" value="1"/>
</dbReference>
<dbReference type="InterPro" id="IPR000683">
    <property type="entry name" value="Gfo/Idh/MocA-like_OxRdtase_N"/>
</dbReference>
<keyword evidence="1" id="KW-0560">Oxidoreductase</keyword>
<evidence type="ECO:0000259" key="3">
    <source>
        <dbReference type="Pfam" id="PF01408"/>
    </source>
</evidence>
<reference evidence="5 6" key="1">
    <citation type="submission" date="2016-10" db="EMBL/GenBank/DDBJ databases">
        <authorList>
            <person name="de Groot N.N."/>
        </authorList>
    </citation>
    <scope>NUCLEOTIDE SEQUENCE [LARGE SCALE GENOMIC DNA]</scope>
    <source>
        <strain evidence="5 6">DSM 21668</strain>
    </source>
</reference>
<dbReference type="Proteomes" id="UP000198901">
    <property type="component" value="Unassembled WGS sequence"/>
</dbReference>
<dbReference type="Pfam" id="PF01408">
    <property type="entry name" value="GFO_IDH_MocA"/>
    <property type="match status" value="1"/>
</dbReference>
<dbReference type="InterPro" id="IPR036291">
    <property type="entry name" value="NAD(P)-bd_dom_sf"/>
</dbReference>